<protein>
    <submittedName>
        <fullName evidence="2">Uncharacterized protein</fullName>
    </submittedName>
</protein>
<reference evidence="3" key="1">
    <citation type="submission" date="2017-01" db="EMBL/GenBank/DDBJ databases">
        <title>Comparative genomics of anhydrobiosis in the tardigrade Hypsibius dujardini.</title>
        <authorList>
            <person name="Yoshida Y."/>
            <person name="Koutsovoulos G."/>
            <person name="Laetsch D."/>
            <person name="Stevens L."/>
            <person name="Kumar S."/>
            <person name="Horikawa D."/>
            <person name="Ishino K."/>
            <person name="Komine S."/>
            <person name="Tomita M."/>
            <person name="Blaxter M."/>
            <person name="Arakawa K."/>
        </authorList>
    </citation>
    <scope>NUCLEOTIDE SEQUENCE [LARGE SCALE GENOMIC DNA]</scope>
    <source>
        <strain evidence="3">Z151</strain>
    </source>
</reference>
<dbReference type="AlphaFoldDB" id="A0A9X6NHT5"/>
<dbReference type="Proteomes" id="UP000192578">
    <property type="component" value="Unassembled WGS sequence"/>
</dbReference>
<evidence type="ECO:0000313" key="3">
    <source>
        <dbReference type="Proteomes" id="UP000192578"/>
    </source>
</evidence>
<feature type="region of interest" description="Disordered" evidence="1">
    <location>
        <begin position="30"/>
        <end position="61"/>
    </location>
</feature>
<organism evidence="2 3">
    <name type="scientific">Hypsibius exemplaris</name>
    <name type="common">Freshwater tardigrade</name>
    <dbReference type="NCBI Taxonomy" id="2072580"/>
    <lineage>
        <taxon>Eukaryota</taxon>
        <taxon>Metazoa</taxon>
        <taxon>Ecdysozoa</taxon>
        <taxon>Tardigrada</taxon>
        <taxon>Eutardigrada</taxon>
        <taxon>Parachela</taxon>
        <taxon>Hypsibioidea</taxon>
        <taxon>Hypsibiidae</taxon>
        <taxon>Hypsibius</taxon>
    </lineage>
</organism>
<sequence>MSSGTSQVHGDAVWEFDRKVHIWIIIPERDRSSNGPTGLLASGSRNPASRVKDQSSGRDDELPLLNRTTFHAW</sequence>
<name>A0A9X6NHT5_HYPEX</name>
<proteinExistence type="predicted"/>
<dbReference type="EMBL" id="MTYJ01000300">
    <property type="protein sequence ID" value="OWA53063.1"/>
    <property type="molecule type" value="Genomic_DNA"/>
</dbReference>
<feature type="compositionally biased region" description="Basic and acidic residues" evidence="1">
    <location>
        <begin position="50"/>
        <end position="61"/>
    </location>
</feature>
<gene>
    <name evidence="2" type="ORF">BV898_17498</name>
</gene>
<evidence type="ECO:0000256" key="1">
    <source>
        <dbReference type="SAM" id="MobiDB-lite"/>
    </source>
</evidence>
<keyword evidence="3" id="KW-1185">Reference proteome</keyword>
<comment type="caution">
    <text evidence="2">The sequence shown here is derived from an EMBL/GenBank/DDBJ whole genome shotgun (WGS) entry which is preliminary data.</text>
</comment>
<evidence type="ECO:0000313" key="2">
    <source>
        <dbReference type="EMBL" id="OWA53063.1"/>
    </source>
</evidence>
<accession>A0A9X6NHT5</accession>